<feature type="compositionally biased region" description="Basic residues" evidence="1">
    <location>
        <begin position="33"/>
        <end position="46"/>
    </location>
</feature>
<sequence length="77" mass="9376">MSDVKELNGQKRQWRSIRVVRRGNVQPGTSLKERKRERKKKEKERRRKEDKERARYARCFLRMSPVVDKNFNVLSSD</sequence>
<keyword evidence="3" id="KW-1185">Reference proteome</keyword>
<dbReference type="Proteomes" id="UP001430953">
    <property type="component" value="Unassembled WGS sequence"/>
</dbReference>
<comment type="caution">
    <text evidence="2">The sequence shown here is derived from an EMBL/GenBank/DDBJ whole genome shotgun (WGS) entry which is preliminary data.</text>
</comment>
<reference evidence="2 3" key="1">
    <citation type="submission" date="2023-03" db="EMBL/GenBank/DDBJ databases">
        <title>High recombination rates correlate with genetic variation in Cardiocondyla obscurior ants.</title>
        <authorList>
            <person name="Errbii M."/>
        </authorList>
    </citation>
    <scope>NUCLEOTIDE SEQUENCE [LARGE SCALE GENOMIC DNA]</scope>
    <source>
        <strain evidence="2">Alpha-2009</strain>
        <tissue evidence="2">Whole body</tissue>
    </source>
</reference>
<proteinExistence type="predicted"/>
<organism evidence="2 3">
    <name type="scientific">Cardiocondyla obscurior</name>
    <dbReference type="NCBI Taxonomy" id="286306"/>
    <lineage>
        <taxon>Eukaryota</taxon>
        <taxon>Metazoa</taxon>
        <taxon>Ecdysozoa</taxon>
        <taxon>Arthropoda</taxon>
        <taxon>Hexapoda</taxon>
        <taxon>Insecta</taxon>
        <taxon>Pterygota</taxon>
        <taxon>Neoptera</taxon>
        <taxon>Endopterygota</taxon>
        <taxon>Hymenoptera</taxon>
        <taxon>Apocrita</taxon>
        <taxon>Aculeata</taxon>
        <taxon>Formicoidea</taxon>
        <taxon>Formicidae</taxon>
        <taxon>Myrmicinae</taxon>
        <taxon>Cardiocondyla</taxon>
    </lineage>
</organism>
<evidence type="ECO:0000313" key="2">
    <source>
        <dbReference type="EMBL" id="KAL0101665.1"/>
    </source>
</evidence>
<feature type="region of interest" description="Disordered" evidence="1">
    <location>
        <begin position="1"/>
        <end position="53"/>
    </location>
</feature>
<evidence type="ECO:0000256" key="1">
    <source>
        <dbReference type="SAM" id="MobiDB-lite"/>
    </source>
</evidence>
<protein>
    <submittedName>
        <fullName evidence="2">Uncharacterized protein</fullName>
    </submittedName>
</protein>
<gene>
    <name evidence="2" type="ORF">PUN28_019073</name>
</gene>
<accession>A0AAW2EFA8</accession>
<feature type="compositionally biased region" description="Basic residues" evidence="1">
    <location>
        <begin position="12"/>
        <end position="21"/>
    </location>
</feature>
<name>A0AAW2EFA8_9HYME</name>
<dbReference type="AlphaFoldDB" id="A0AAW2EFA8"/>
<dbReference type="EMBL" id="JADYXP020000024">
    <property type="protein sequence ID" value="KAL0101665.1"/>
    <property type="molecule type" value="Genomic_DNA"/>
</dbReference>
<evidence type="ECO:0000313" key="3">
    <source>
        <dbReference type="Proteomes" id="UP001430953"/>
    </source>
</evidence>